<dbReference type="Proteomes" id="UP000324800">
    <property type="component" value="Unassembled WGS sequence"/>
</dbReference>
<name>A0A5J4VDL2_9EUKA</name>
<dbReference type="EMBL" id="SNRW01007821">
    <property type="protein sequence ID" value="KAA6380565.1"/>
    <property type="molecule type" value="Genomic_DNA"/>
</dbReference>
<keyword evidence="1" id="KW-1133">Transmembrane helix</keyword>
<keyword evidence="1" id="KW-0812">Transmembrane</keyword>
<protein>
    <submittedName>
        <fullName evidence="2">Uncharacterized protein</fullName>
    </submittedName>
</protein>
<reference evidence="2 3" key="1">
    <citation type="submission" date="2019-03" db="EMBL/GenBank/DDBJ databases">
        <title>Single cell metagenomics reveals metabolic interactions within the superorganism composed of flagellate Streblomastix strix and complex community of Bacteroidetes bacteria on its surface.</title>
        <authorList>
            <person name="Treitli S.C."/>
            <person name="Kolisko M."/>
            <person name="Husnik F."/>
            <person name="Keeling P."/>
            <person name="Hampl V."/>
        </authorList>
    </citation>
    <scope>NUCLEOTIDE SEQUENCE [LARGE SCALE GENOMIC DNA]</scope>
    <source>
        <strain evidence="2">ST1C</strain>
    </source>
</reference>
<accession>A0A5J4VDL2</accession>
<feature type="transmembrane region" description="Helical" evidence="1">
    <location>
        <begin position="6"/>
        <end position="25"/>
    </location>
</feature>
<sequence length="112" mass="12434">MDSVLFILIESAAVVMITAVIQLSASKLMMGIDVLNHWLYYSQISGQSFCNYPLFESMGIAPFRIIIQQFIDSEKRPIVNFNKEADLDLIISIDGGGRIQKDETEGLFGVSG</sequence>
<dbReference type="AlphaFoldDB" id="A0A5J4VDL2"/>
<gene>
    <name evidence="2" type="ORF">EZS28_023909</name>
</gene>
<proteinExistence type="predicted"/>
<comment type="caution">
    <text evidence="2">The sequence shown here is derived from an EMBL/GenBank/DDBJ whole genome shotgun (WGS) entry which is preliminary data.</text>
</comment>
<evidence type="ECO:0000256" key="1">
    <source>
        <dbReference type="SAM" id="Phobius"/>
    </source>
</evidence>
<evidence type="ECO:0000313" key="2">
    <source>
        <dbReference type="EMBL" id="KAA6380565.1"/>
    </source>
</evidence>
<organism evidence="2 3">
    <name type="scientific">Streblomastix strix</name>
    <dbReference type="NCBI Taxonomy" id="222440"/>
    <lineage>
        <taxon>Eukaryota</taxon>
        <taxon>Metamonada</taxon>
        <taxon>Preaxostyla</taxon>
        <taxon>Oxymonadida</taxon>
        <taxon>Streblomastigidae</taxon>
        <taxon>Streblomastix</taxon>
    </lineage>
</organism>
<keyword evidence="1" id="KW-0472">Membrane</keyword>
<evidence type="ECO:0000313" key="3">
    <source>
        <dbReference type="Proteomes" id="UP000324800"/>
    </source>
</evidence>